<evidence type="ECO:0000313" key="2">
    <source>
        <dbReference type="Proteomes" id="UP000276133"/>
    </source>
</evidence>
<reference evidence="1 2" key="1">
    <citation type="journal article" date="2018" name="Sci. Rep.">
        <title>Genomic signatures of local adaptation to the degree of environmental predictability in rotifers.</title>
        <authorList>
            <person name="Franch-Gras L."/>
            <person name="Hahn C."/>
            <person name="Garcia-Roger E.M."/>
            <person name="Carmona M.J."/>
            <person name="Serra M."/>
            <person name="Gomez A."/>
        </authorList>
    </citation>
    <scope>NUCLEOTIDE SEQUENCE [LARGE SCALE GENOMIC DNA]</scope>
    <source>
        <strain evidence="1">HYR1</strain>
    </source>
</reference>
<keyword evidence="2" id="KW-1185">Reference proteome</keyword>
<sequence length="209" mass="24623">MSATASDFDANFPKMVSQSQLQPNIPNSSNLPWNQPYQNQNFFSQIVTNQSQNNQNNNISINQHKTINISKHKDEEQEKQNKQNAYTAKFLNNESFPRELKSYLKLQNEIKRCKPKANILNAYINQKNELIIRTTSKEDIEYIKESWPKDAFRHGLKHINTNPKFYIALYNVTTDFDVEDEENKSYMLENFKITNMIRIKKKVLINLQT</sequence>
<organism evidence="1 2">
    <name type="scientific">Brachionus plicatilis</name>
    <name type="common">Marine rotifer</name>
    <name type="synonym">Brachionus muelleri</name>
    <dbReference type="NCBI Taxonomy" id="10195"/>
    <lineage>
        <taxon>Eukaryota</taxon>
        <taxon>Metazoa</taxon>
        <taxon>Spiralia</taxon>
        <taxon>Gnathifera</taxon>
        <taxon>Rotifera</taxon>
        <taxon>Eurotatoria</taxon>
        <taxon>Monogononta</taxon>
        <taxon>Pseudotrocha</taxon>
        <taxon>Ploima</taxon>
        <taxon>Brachionidae</taxon>
        <taxon>Brachionus</taxon>
    </lineage>
</organism>
<gene>
    <name evidence="1" type="ORF">BpHYR1_013167</name>
</gene>
<protein>
    <submittedName>
        <fullName evidence="1">Uncharacterized protein</fullName>
    </submittedName>
</protein>
<evidence type="ECO:0000313" key="1">
    <source>
        <dbReference type="EMBL" id="RNA42472.1"/>
    </source>
</evidence>
<proteinExistence type="predicted"/>
<accession>A0A3M7T361</accession>
<name>A0A3M7T361_BRAPC</name>
<dbReference type="Proteomes" id="UP000276133">
    <property type="component" value="Unassembled WGS sequence"/>
</dbReference>
<dbReference type="AlphaFoldDB" id="A0A3M7T361"/>
<comment type="caution">
    <text evidence="1">The sequence shown here is derived from an EMBL/GenBank/DDBJ whole genome shotgun (WGS) entry which is preliminary data.</text>
</comment>
<dbReference type="EMBL" id="REGN01000363">
    <property type="protein sequence ID" value="RNA42472.1"/>
    <property type="molecule type" value="Genomic_DNA"/>
</dbReference>